<protein>
    <submittedName>
        <fullName evidence="2">Uncharacterized protein</fullName>
    </submittedName>
</protein>
<evidence type="ECO:0000313" key="2">
    <source>
        <dbReference type="EMBL" id="CAK3860438.1"/>
    </source>
</evidence>
<dbReference type="Gene3D" id="1.10.287.1490">
    <property type="match status" value="1"/>
</dbReference>
<feature type="coiled-coil region" evidence="1">
    <location>
        <begin position="67"/>
        <end position="140"/>
    </location>
</feature>
<accession>A0AAI8YTP9</accession>
<evidence type="ECO:0000313" key="3">
    <source>
        <dbReference type="Proteomes" id="UP001296104"/>
    </source>
</evidence>
<proteinExistence type="predicted"/>
<keyword evidence="1" id="KW-0175">Coiled coil</keyword>
<dbReference type="AlphaFoldDB" id="A0AAI8YTP9"/>
<reference evidence="2" key="1">
    <citation type="submission" date="2023-11" db="EMBL/GenBank/DDBJ databases">
        <authorList>
            <person name="Alioto T."/>
            <person name="Alioto T."/>
            <person name="Gomez Garrido J."/>
        </authorList>
    </citation>
    <scope>NUCLEOTIDE SEQUENCE</scope>
</reference>
<sequence length="140" mass="16193">MPQSFEEQDMYRSVAYLEQEVARQQENMRRLGMGNGASARTVGEEMRSMSEHIDSVDAELRHMSELLAAFQAELDANAREIAELRAEKVERMKEVNALQAKLDDFEQYMQEQDDEIQRLCDELKAKKRAMEEQAAEFAAK</sequence>
<keyword evidence="3" id="KW-1185">Reference proteome</keyword>
<gene>
    <name evidence="2" type="ORF">LECACI_7A001809</name>
</gene>
<evidence type="ECO:0000256" key="1">
    <source>
        <dbReference type="SAM" id="Coils"/>
    </source>
</evidence>
<name>A0AAI8YTP9_9PEZI</name>
<organism evidence="2 3">
    <name type="scientific">Lecanosticta acicola</name>
    <dbReference type="NCBI Taxonomy" id="111012"/>
    <lineage>
        <taxon>Eukaryota</taxon>
        <taxon>Fungi</taxon>
        <taxon>Dikarya</taxon>
        <taxon>Ascomycota</taxon>
        <taxon>Pezizomycotina</taxon>
        <taxon>Dothideomycetes</taxon>
        <taxon>Dothideomycetidae</taxon>
        <taxon>Mycosphaerellales</taxon>
        <taxon>Mycosphaerellaceae</taxon>
        <taxon>Lecanosticta</taxon>
    </lineage>
</organism>
<dbReference type="EMBL" id="CAVMBE010000007">
    <property type="protein sequence ID" value="CAK3860438.1"/>
    <property type="molecule type" value="Genomic_DNA"/>
</dbReference>
<dbReference type="Proteomes" id="UP001296104">
    <property type="component" value="Unassembled WGS sequence"/>
</dbReference>
<comment type="caution">
    <text evidence="2">The sequence shown here is derived from an EMBL/GenBank/DDBJ whole genome shotgun (WGS) entry which is preliminary data.</text>
</comment>